<dbReference type="InterPro" id="IPR034660">
    <property type="entry name" value="DinB/YfiT-like"/>
</dbReference>
<name>A0A1H3F2P2_9BACI</name>
<dbReference type="Pfam" id="PF05163">
    <property type="entry name" value="DinB"/>
    <property type="match status" value="1"/>
</dbReference>
<dbReference type="Gene3D" id="1.20.120.450">
    <property type="entry name" value="dinb family like domain"/>
    <property type="match status" value="1"/>
</dbReference>
<gene>
    <name evidence="3" type="ORF">SAMN04488081_1488</name>
</gene>
<evidence type="ECO:0000313" key="4">
    <source>
        <dbReference type="Proteomes" id="UP000198647"/>
    </source>
</evidence>
<keyword evidence="2" id="KW-0479">Metal-binding</keyword>
<dbReference type="EMBL" id="FNOS01000003">
    <property type="protein sequence ID" value="SDX85251.1"/>
    <property type="molecule type" value="Genomic_DNA"/>
</dbReference>
<evidence type="ECO:0000313" key="3">
    <source>
        <dbReference type="EMBL" id="SDX85251.1"/>
    </source>
</evidence>
<dbReference type="SUPFAM" id="SSF109854">
    <property type="entry name" value="DinB/YfiT-like putative metalloenzymes"/>
    <property type="match status" value="1"/>
</dbReference>
<evidence type="ECO:0000256" key="1">
    <source>
        <dbReference type="ARBA" id="ARBA00008635"/>
    </source>
</evidence>
<sequence>MKMTIGGITVSNRKEDFLATFRAHRKVTNDLIALIDEKKLDFAPTDTSMPVGKLANHILEATYTFARLANNQSPAKLFDDDDNTELKSKASTYTQETEKLIASMSEEDFDKTIDVSDMLGEKLPAEKVLETGMHHEIHHKGQLFVYVRAMGHDDLPYYVSL</sequence>
<evidence type="ECO:0000256" key="2">
    <source>
        <dbReference type="ARBA" id="ARBA00022723"/>
    </source>
</evidence>
<protein>
    <submittedName>
        <fullName evidence="3">Uncharacterized damage-inducible protein DinB (Forms a four-helix bundle)</fullName>
    </submittedName>
</protein>
<comment type="caution">
    <text evidence="3">The sequence shown here is derived from an EMBL/GenBank/DDBJ whole genome shotgun (WGS) entry which is preliminary data.</text>
</comment>
<comment type="similarity">
    <text evidence="1">Belongs to the DinB family.</text>
</comment>
<proteinExistence type="inferred from homology"/>
<reference evidence="3 4" key="1">
    <citation type="submission" date="2016-10" db="EMBL/GenBank/DDBJ databases">
        <authorList>
            <person name="Varghese N."/>
            <person name="Submissions S."/>
        </authorList>
    </citation>
    <scope>NUCLEOTIDE SEQUENCE [LARGE SCALE GENOMIC DNA]</scope>
    <source>
        <strain evidence="3 4">DSM 20748</strain>
    </source>
</reference>
<organism evidence="3 4">
    <name type="scientific">Salimicrobium album</name>
    <dbReference type="NCBI Taxonomy" id="50717"/>
    <lineage>
        <taxon>Bacteria</taxon>
        <taxon>Bacillati</taxon>
        <taxon>Bacillota</taxon>
        <taxon>Bacilli</taxon>
        <taxon>Bacillales</taxon>
        <taxon>Bacillaceae</taxon>
        <taxon>Salimicrobium</taxon>
    </lineage>
</organism>
<dbReference type="Proteomes" id="UP000198647">
    <property type="component" value="Unassembled WGS sequence"/>
</dbReference>
<accession>A0A1H3F2P2</accession>
<keyword evidence="4" id="KW-1185">Reference proteome</keyword>
<dbReference type="InterPro" id="IPR007837">
    <property type="entry name" value="DinB"/>
</dbReference>